<feature type="signal peptide" evidence="2">
    <location>
        <begin position="1"/>
        <end position="19"/>
    </location>
</feature>
<dbReference type="Pfam" id="PF01728">
    <property type="entry name" value="FtsJ"/>
    <property type="match status" value="1"/>
</dbReference>
<gene>
    <name evidence="4" type="ORF">PTTT1_LOCUS32778</name>
</gene>
<evidence type="ECO:0000313" key="4">
    <source>
        <dbReference type="EMBL" id="CAG9286578.1"/>
    </source>
</evidence>
<accession>A0A8J9TR88</accession>
<dbReference type="AlphaFoldDB" id="A0A8J9TR88"/>
<dbReference type="InterPro" id="IPR002877">
    <property type="entry name" value="RNA_MeTrfase_FtsJ_dom"/>
</dbReference>
<protein>
    <recommendedName>
        <fullName evidence="3">Ribosomal RNA methyltransferase FtsJ domain-containing protein</fullName>
    </recommendedName>
</protein>
<dbReference type="PANTHER" id="PTHR37524">
    <property type="entry name" value="RIBOSOMAL RNA LARGE SUBUNIT METHYLTRANSFERASE M"/>
    <property type="match status" value="1"/>
</dbReference>
<dbReference type="CDD" id="cd02440">
    <property type="entry name" value="AdoMet_MTases"/>
    <property type="match status" value="1"/>
</dbReference>
<reference evidence="4" key="1">
    <citation type="submission" date="2022-02" db="EMBL/GenBank/DDBJ databases">
        <authorList>
            <person name="Giguere J D."/>
        </authorList>
    </citation>
    <scope>NUCLEOTIDE SEQUENCE</scope>
    <source>
        <strain evidence="4">CCAP 1055/1</strain>
    </source>
</reference>
<proteinExistence type="predicted"/>
<sequence length="504" mass="56181">MVATAGISALWAVTLYGLAFQHRTAKRDNNNNNGSQPRRGRDRYRPQDNVGSQSNRRPRGRLVPDDSSRKTGDVLPPPPPLTSADQPRPSYFTCRHMYENILMEELQRIAQNERLALTSPFPGVVRIEPNHALDTSLWDPVYALQALPDAVVVSGQSINDLAQEVETALLAEDMHIRTVTALRAAPRGSLAVHALVPGMCKGQGKPLSQRRCTKVSEKLVDRLRPQFAAARKLASSNYTLPPCNLGRQDQPERWVWQVLLLTPTVVTASLTRCSTFSSGATWPNWHLPAGMAQVDIEGGERDIPSSAYRKLLEAFWCWRNTPIPGSQVVDLGASPGGWTAVLRRLGCSVTAVDRTVLASNLMNDDGVTFVQGDAFAFVPEYIKLESTVLDKAIDDTWMVSDIIAYPDRIHQLLSRWCGNHWAQFVVVTIKFQGSQITWSDIDTAIDICRGHGYEARVKHFFNNKNEVTLMAHEKRDLPRDGSRYDFGRPFYPLTIPVPDSSITC</sequence>
<dbReference type="PANTHER" id="PTHR37524:SF2">
    <property type="entry name" value="RIBOSOMAL RNA METHYLTRANSFERASE FTSJ DOMAIN-CONTAINING PROTEIN"/>
    <property type="match status" value="1"/>
</dbReference>
<dbReference type="GO" id="GO:0008168">
    <property type="term" value="F:methyltransferase activity"/>
    <property type="evidence" value="ECO:0007669"/>
    <property type="project" value="InterPro"/>
</dbReference>
<organism evidence="4">
    <name type="scientific">Phaeodactylum tricornutum</name>
    <name type="common">Diatom</name>
    <dbReference type="NCBI Taxonomy" id="2850"/>
    <lineage>
        <taxon>Eukaryota</taxon>
        <taxon>Sar</taxon>
        <taxon>Stramenopiles</taxon>
        <taxon>Ochrophyta</taxon>
        <taxon>Bacillariophyta</taxon>
        <taxon>Bacillariophyceae</taxon>
        <taxon>Bacillariophycidae</taxon>
        <taxon>Naviculales</taxon>
        <taxon>Phaeodactylaceae</taxon>
        <taxon>Phaeodactylum</taxon>
    </lineage>
</organism>
<feature type="domain" description="Ribosomal RNA methyltransferase FtsJ" evidence="3">
    <location>
        <begin position="307"/>
        <end position="381"/>
    </location>
</feature>
<dbReference type="Proteomes" id="UP000836788">
    <property type="component" value="Chromosome 23"/>
</dbReference>
<feature type="chain" id="PRO_5035436891" description="Ribosomal RNA methyltransferase FtsJ domain-containing protein" evidence="2">
    <location>
        <begin position="20"/>
        <end position="504"/>
    </location>
</feature>
<feature type="compositionally biased region" description="Basic and acidic residues" evidence="1">
    <location>
        <begin position="62"/>
        <end position="72"/>
    </location>
</feature>
<evidence type="ECO:0000259" key="3">
    <source>
        <dbReference type="Pfam" id="PF01728"/>
    </source>
</evidence>
<keyword evidence="2" id="KW-0732">Signal</keyword>
<evidence type="ECO:0000256" key="1">
    <source>
        <dbReference type="SAM" id="MobiDB-lite"/>
    </source>
</evidence>
<name>A0A8J9TR88_PHATR</name>
<evidence type="ECO:0000256" key="2">
    <source>
        <dbReference type="SAM" id="SignalP"/>
    </source>
</evidence>
<dbReference type="InterPro" id="IPR029063">
    <property type="entry name" value="SAM-dependent_MTases_sf"/>
</dbReference>
<dbReference type="SUPFAM" id="SSF53335">
    <property type="entry name" value="S-adenosyl-L-methionine-dependent methyltransferases"/>
    <property type="match status" value="1"/>
</dbReference>
<dbReference type="GO" id="GO:0032259">
    <property type="term" value="P:methylation"/>
    <property type="evidence" value="ECO:0007669"/>
    <property type="project" value="InterPro"/>
</dbReference>
<dbReference type="Gene3D" id="3.40.50.150">
    <property type="entry name" value="Vaccinia Virus protein VP39"/>
    <property type="match status" value="1"/>
</dbReference>
<feature type="region of interest" description="Disordered" evidence="1">
    <location>
        <begin position="26"/>
        <end position="89"/>
    </location>
</feature>
<dbReference type="EMBL" id="OU594964">
    <property type="protein sequence ID" value="CAG9286578.1"/>
    <property type="molecule type" value="Genomic_DNA"/>
</dbReference>